<keyword evidence="5" id="KW-0175">Coiled coil</keyword>
<keyword evidence="3" id="KW-1133">Transmembrane helix</keyword>
<evidence type="ECO:0000313" key="9">
    <source>
        <dbReference type="Proteomes" id="UP001447008"/>
    </source>
</evidence>
<dbReference type="PANTHER" id="PTHR36985">
    <property type="entry name" value="TRANSLOCATION AND ASSEMBLY MODULE SUBUNIT TAMB"/>
    <property type="match status" value="1"/>
</dbReference>
<sequence>MKRVITLSLKIFAAALITLVLLLSLLLFTGYGNRTVVAIANNLVDGLNIELKQGRLLANAPFELQYQGDGLALNAQAVQIDVRVFGCGGVCLDNVAAKRLSVQSSSAAPQEESAPSANVNTNDEKRQTTGPLVQLQLPNIAVKRFAIGEADIAVAGQDIQVRELSASLSAQGNRIKIKPFKVKELRVELAPGAPEPKSEPLLELPPLAEIAFDLGLDIRIQDFALNNASLVQGESTHKLSNVHLNAALQGNKLAIDRASLSYELPFEATDTQNQTELLHAALSGNLAFSGDNPLQLALQVEALGERSQLDMSGSLSELQLALANQGQYPLSVNATAELRQSNWPFTLHAKQQQWQLPLDSASGAQTLQLLQSDIQAQGNIDDYQVELKLHSQLGDSPELNSHLNASGTLSSLQVASMQLQAGESTAEVKTALNWRDGLNAEFSAELANLHSEYLIDKVQSDISGQVSGSFEMDSQGQWQLLLAPSTLSGTVNDMALQLQADLDLNSSLHGVVRQLQLRQGDNSLYLKGEVDEQWRLEGVLALSADTPLMPGYSADGQAQLQIRGQRLTPKIKLDAQLAQVQGAGASLDSLKLNVESEYNDELQYDITAQLSGLKAGGQHLDSLELQSRGSDKVQQTSLRLDSPLAQLQSAFTSELSSSYEQIKVQLQQLELQSQEHQVALTAPTKVHLDLTKQALRSERLCLRGEALDLCLEPANIDPMQGEAKARLTHFYLSALTPYLGPHTGLTGVAKGHAQFKWRSGEAPQIDAELQSEQLQASYRYQQQQHNFPVETLVLSLHSDINRAQAQLQLKSSILGNLNADVKVTDVMAAQQLDGQLQMDGVQLTKLAALAPEVKNLAGEISADLRFSGNISQPLVHGQINAEGLALEGETLPLSLADSRLSVQLAGEQIQITGLLANPDGGDLNLSGEGLWLGEQPHLTLKVQGQRFVVIPEQGIMIALSPELNIDVNAHQVKVEGGVDIPYGRIKIKELPQGAVKVSDDEIIVDAPVQEPTVPFMYDVDLKVNIQDDVYIDSFGLKSYIKGDLMITANNESHPLAVGELNLVDGKYRAFGQDLLIRTGQIGFSGTLDKPHINVRAIRNPDNTANGVVAGIELVGSAEHPQLHVFSEPAMDRSQALSYVLNGQPLGDGDNNTDALLTRMLLAQGTNRGEGLVSRFGESIGLRDVTLNSSGSGDDTKVEIAGYIAPGIQVKYSVGVFESISEVAVRYQVLQKLYIEVTSGLYDTLDILYRFDID</sequence>
<evidence type="ECO:0000256" key="6">
    <source>
        <dbReference type="SAM" id="MobiDB-lite"/>
    </source>
</evidence>
<evidence type="ECO:0000256" key="2">
    <source>
        <dbReference type="ARBA" id="ARBA00022692"/>
    </source>
</evidence>
<dbReference type="EMBL" id="JBCGCU010000003">
    <property type="protein sequence ID" value="MEM0514590.1"/>
    <property type="molecule type" value="Genomic_DNA"/>
</dbReference>
<keyword evidence="2" id="KW-0812">Transmembrane</keyword>
<dbReference type="RefSeq" id="WP_342676498.1">
    <property type="nucleotide sequence ID" value="NZ_JBCGCU010000003.1"/>
</dbReference>
<dbReference type="Pfam" id="PF04357">
    <property type="entry name" value="TamB"/>
    <property type="match status" value="1"/>
</dbReference>
<proteinExistence type="predicted"/>
<name>A0ABU9MTG6_9GAMM</name>
<feature type="coiled-coil region" evidence="5">
    <location>
        <begin position="652"/>
        <end position="679"/>
    </location>
</feature>
<dbReference type="Proteomes" id="UP001447008">
    <property type="component" value="Unassembled WGS sequence"/>
</dbReference>
<gene>
    <name evidence="8" type="ORF">WCN91_03900</name>
</gene>
<organism evidence="8 9">
    <name type="scientific">Pseudoalteromonas qingdaonensis</name>
    <dbReference type="NCBI Taxonomy" id="3131913"/>
    <lineage>
        <taxon>Bacteria</taxon>
        <taxon>Pseudomonadati</taxon>
        <taxon>Pseudomonadota</taxon>
        <taxon>Gammaproteobacteria</taxon>
        <taxon>Alteromonadales</taxon>
        <taxon>Pseudoalteromonadaceae</taxon>
        <taxon>Pseudoalteromonas</taxon>
    </lineage>
</organism>
<evidence type="ECO:0000256" key="4">
    <source>
        <dbReference type="ARBA" id="ARBA00023136"/>
    </source>
</evidence>
<evidence type="ECO:0000259" key="7">
    <source>
        <dbReference type="Pfam" id="PF04357"/>
    </source>
</evidence>
<keyword evidence="4" id="KW-0472">Membrane</keyword>
<evidence type="ECO:0000256" key="1">
    <source>
        <dbReference type="ARBA" id="ARBA00004167"/>
    </source>
</evidence>
<feature type="region of interest" description="Disordered" evidence="6">
    <location>
        <begin position="106"/>
        <end position="130"/>
    </location>
</feature>
<dbReference type="PANTHER" id="PTHR36985:SF1">
    <property type="entry name" value="TRANSLOCATION AND ASSEMBLY MODULE SUBUNIT TAMB"/>
    <property type="match status" value="1"/>
</dbReference>
<keyword evidence="9" id="KW-1185">Reference proteome</keyword>
<evidence type="ECO:0000256" key="5">
    <source>
        <dbReference type="SAM" id="Coils"/>
    </source>
</evidence>
<evidence type="ECO:0000256" key="3">
    <source>
        <dbReference type="ARBA" id="ARBA00022989"/>
    </source>
</evidence>
<accession>A0ABU9MTG6</accession>
<reference evidence="8 9" key="1">
    <citation type="submission" date="2024-03" db="EMBL/GenBank/DDBJ databases">
        <title>Pseudoalteromonas qingdaonensis sp. nov., isolated from the intestines of marine benthic organisms.</title>
        <authorList>
            <person name="Lin X."/>
            <person name="Fang S."/>
            <person name="Hu X."/>
        </authorList>
    </citation>
    <scope>NUCLEOTIDE SEQUENCE [LARGE SCALE GENOMIC DNA]</scope>
    <source>
        <strain evidence="8 9">YIC-827</strain>
    </source>
</reference>
<protein>
    <submittedName>
        <fullName evidence="8">Translocation/assembly module TamB domain-containing protein</fullName>
    </submittedName>
</protein>
<feature type="domain" description="Translocation and assembly module TamB C-terminal" evidence="7">
    <location>
        <begin position="917"/>
        <end position="1251"/>
    </location>
</feature>
<comment type="caution">
    <text evidence="8">The sequence shown here is derived from an EMBL/GenBank/DDBJ whole genome shotgun (WGS) entry which is preliminary data.</text>
</comment>
<comment type="subcellular location">
    <subcellularLocation>
        <location evidence="1">Membrane</location>
        <topology evidence="1">Single-pass membrane protein</topology>
    </subcellularLocation>
</comment>
<feature type="compositionally biased region" description="Low complexity" evidence="6">
    <location>
        <begin position="106"/>
        <end position="117"/>
    </location>
</feature>
<evidence type="ECO:0000313" key="8">
    <source>
        <dbReference type="EMBL" id="MEM0514590.1"/>
    </source>
</evidence>
<dbReference type="InterPro" id="IPR007452">
    <property type="entry name" value="TamB_C"/>
</dbReference>